<evidence type="ECO:0000313" key="2">
    <source>
        <dbReference type="Proteomes" id="UP000075538"/>
    </source>
</evidence>
<accession>A0A149VIB0</accession>
<name>A0A149VIB0_9PROT</name>
<sequence>VLYSLRHAFRQMLRASGINEEIVNKVFGHETGKAGEWYGRTLAVGEARQVVEHVRFPVHLDHLLMPARR</sequence>
<dbReference type="RefSeq" id="WP_231866531.1">
    <property type="nucleotide sequence ID" value="NZ_LHZZ01000113.1"/>
</dbReference>
<comment type="caution">
    <text evidence="1">The sequence shown here is derived from an EMBL/GenBank/DDBJ whole genome shotgun (WGS) entry which is preliminary data.</text>
</comment>
<reference evidence="1 2" key="1">
    <citation type="submission" date="2015-06" db="EMBL/GenBank/DDBJ databases">
        <title>Improved classification and identification of acetic acid bacteria using matrix-assisted laser desorption/ionization time-of-flight mass spectrometry; Gluconobacter nephelii and Gluconobacter uchimurae are later heterotypic synonyms of Gluconobacter japonicus and Gluconobacter oxydans, respectively.</title>
        <authorList>
            <person name="Li L."/>
            <person name="Cleenwerck I."/>
            <person name="De Vuyst L."/>
            <person name="Vandamme P."/>
        </authorList>
    </citation>
    <scope>NUCLEOTIDE SEQUENCE [LARGE SCALE GENOMIC DNA]</scope>
    <source>
        <strain evidence="1 2">LMG 1604</strain>
    </source>
</reference>
<dbReference type="AlphaFoldDB" id="A0A149VIB0"/>
<dbReference type="InterPro" id="IPR011010">
    <property type="entry name" value="DNA_brk_join_enz"/>
</dbReference>
<protein>
    <recommendedName>
        <fullName evidence="3">Integrase</fullName>
    </recommendedName>
</protein>
<evidence type="ECO:0000313" key="1">
    <source>
        <dbReference type="EMBL" id="KXV79912.1"/>
    </source>
</evidence>
<gene>
    <name evidence="1" type="ORF">AD953_00650</name>
</gene>
<organism evidence="1 2">
    <name type="scientific">Acetobacter malorum</name>
    <dbReference type="NCBI Taxonomy" id="178901"/>
    <lineage>
        <taxon>Bacteria</taxon>
        <taxon>Pseudomonadati</taxon>
        <taxon>Pseudomonadota</taxon>
        <taxon>Alphaproteobacteria</taxon>
        <taxon>Acetobacterales</taxon>
        <taxon>Acetobacteraceae</taxon>
        <taxon>Acetobacter</taxon>
    </lineage>
</organism>
<dbReference type="Proteomes" id="UP000075538">
    <property type="component" value="Unassembled WGS sequence"/>
</dbReference>
<dbReference type="EMBL" id="LHZZ01000113">
    <property type="protein sequence ID" value="KXV79912.1"/>
    <property type="molecule type" value="Genomic_DNA"/>
</dbReference>
<proteinExistence type="predicted"/>
<dbReference type="SUPFAM" id="SSF56349">
    <property type="entry name" value="DNA breaking-rejoining enzymes"/>
    <property type="match status" value="1"/>
</dbReference>
<evidence type="ECO:0008006" key="3">
    <source>
        <dbReference type="Google" id="ProtNLM"/>
    </source>
</evidence>
<dbReference type="GO" id="GO:0003677">
    <property type="term" value="F:DNA binding"/>
    <property type="evidence" value="ECO:0007669"/>
    <property type="project" value="InterPro"/>
</dbReference>
<feature type="non-terminal residue" evidence="1">
    <location>
        <position position="1"/>
    </location>
</feature>
<dbReference type="PATRIC" id="fig|178901.15.peg.3211"/>